<comment type="caution">
    <text evidence="1">The sequence shown here is derived from an EMBL/GenBank/DDBJ whole genome shotgun (WGS) entry which is preliminary data.</text>
</comment>
<name>A0A397IVI6_9GLOM</name>
<keyword evidence="2" id="KW-1185">Reference proteome</keyword>
<dbReference type="OrthoDB" id="2443759at2759"/>
<protein>
    <submittedName>
        <fullName evidence="1">Uncharacterized protein</fullName>
    </submittedName>
</protein>
<evidence type="ECO:0000313" key="2">
    <source>
        <dbReference type="Proteomes" id="UP000266861"/>
    </source>
</evidence>
<evidence type="ECO:0000313" key="1">
    <source>
        <dbReference type="EMBL" id="RHZ78368.1"/>
    </source>
</evidence>
<proteinExistence type="predicted"/>
<dbReference type="Proteomes" id="UP000266861">
    <property type="component" value="Unassembled WGS sequence"/>
</dbReference>
<organism evidence="1 2">
    <name type="scientific">Diversispora epigaea</name>
    <dbReference type="NCBI Taxonomy" id="1348612"/>
    <lineage>
        <taxon>Eukaryota</taxon>
        <taxon>Fungi</taxon>
        <taxon>Fungi incertae sedis</taxon>
        <taxon>Mucoromycota</taxon>
        <taxon>Glomeromycotina</taxon>
        <taxon>Glomeromycetes</taxon>
        <taxon>Diversisporales</taxon>
        <taxon>Diversisporaceae</taxon>
        <taxon>Diversispora</taxon>
    </lineage>
</organism>
<sequence length="116" mass="13273">MSKPDCKKEVESTVNNTLGKKACWVGEPTNKLSSKKAKKQVSKEDSSILKKLIEELTSTAYEKSEKVIVPEVEKPKLSEIANQEVLRCYYSLGKVLSQRFKYHFEKSYNKYISASF</sequence>
<reference evidence="1 2" key="1">
    <citation type="submission" date="2018-08" db="EMBL/GenBank/DDBJ databases">
        <title>Genome and evolution of the arbuscular mycorrhizal fungus Diversispora epigaea (formerly Glomus versiforme) and its bacterial endosymbionts.</title>
        <authorList>
            <person name="Sun X."/>
            <person name="Fei Z."/>
            <person name="Harrison M."/>
        </authorList>
    </citation>
    <scope>NUCLEOTIDE SEQUENCE [LARGE SCALE GENOMIC DNA]</scope>
    <source>
        <strain evidence="1 2">IT104</strain>
    </source>
</reference>
<gene>
    <name evidence="1" type="ORF">Glove_165g6</name>
</gene>
<accession>A0A397IVI6</accession>
<dbReference type="AlphaFoldDB" id="A0A397IVI6"/>
<dbReference type="EMBL" id="PQFF01000155">
    <property type="protein sequence ID" value="RHZ78368.1"/>
    <property type="molecule type" value="Genomic_DNA"/>
</dbReference>